<evidence type="ECO:0000313" key="8">
    <source>
        <dbReference type="Proteomes" id="UP001059824"/>
    </source>
</evidence>
<dbReference type="EMBL" id="CP045921">
    <property type="protein sequence ID" value="QHN42873.1"/>
    <property type="molecule type" value="Genomic_DNA"/>
</dbReference>
<organism evidence="7 8">
    <name type="scientific">Candidatus Mycosynbacter amalyticus</name>
    <dbReference type="NCBI Taxonomy" id="2665156"/>
    <lineage>
        <taxon>Bacteria</taxon>
        <taxon>Candidatus Saccharimonadota</taxon>
        <taxon>Candidatus Saccharimonadota incertae sedis</taxon>
        <taxon>Candidatus Mycosynbacter</taxon>
    </lineage>
</organism>
<evidence type="ECO:0000256" key="1">
    <source>
        <dbReference type="ARBA" id="ARBA00004141"/>
    </source>
</evidence>
<feature type="transmembrane region" description="Helical" evidence="5">
    <location>
        <begin position="135"/>
        <end position="154"/>
    </location>
</feature>
<feature type="transmembrane region" description="Helical" evidence="5">
    <location>
        <begin position="64"/>
        <end position="81"/>
    </location>
</feature>
<keyword evidence="2 5" id="KW-0812">Transmembrane</keyword>
<feature type="transmembrane region" description="Helical" evidence="5">
    <location>
        <begin position="39"/>
        <end position="58"/>
    </location>
</feature>
<protein>
    <recommendedName>
        <fullName evidence="6">GtrA/DPMS transmembrane domain-containing protein</fullName>
    </recommendedName>
</protein>
<dbReference type="GO" id="GO:0000271">
    <property type="term" value="P:polysaccharide biosynthetic process"/>
    <property type="evidence" value="ECO:0007669"/>
    <property type="project" value="InterPro"/>
</dbReference>
<keyword evidence="8" id="KW-1185">Reference proteome</keyword>
<gene>
    <name evidence="7" type="ORF">GII36_03335</name>
</gene>
<evidence type="ECO:0000313" key="7">
    <source>
        <dbReference type="EMBL" id="QHN42873.1"/>
    </source>
</evidence>
<dbReference type="KEGG" id="mama:GII36_03335"/>
<evidence type="ECO:0000259" key="6">
    <source>
        <dbReference type="Pfam" id="PF04138"/>
    </source>
</evidence>
<evidence type="ECO:0000256" key="5">
    <source>
        <dbReference type="SAM" id="Phobius"/>
    </source>
</evidence>
<reference evidence="7" key="1">
    <citation type="journal article" date="2021" name="Nat. Microbiol.">
        <title>Cocultivation of an ultrasmall environmental parasitic bacterium with lytic ability against bacteria associated with wastewater foams.</title>
        <authorList>
            <person name="Batinovic S."/>
            <person name="Rose J.J.A."/>
            <person name="Ratcliffe J."/>
            <person name="Seviour R.J."/>
            <person name="Petrovski S."/>
        </authorList>
    </citation>
    <scope>NUCLEOTIDE SEQUENCE</scope>
    <source>
        <strain evidence="7">JR1</strain>
    </source>
</reference>
<dbReference type="Pfam" id="PF04138">
    <property type="entry name" value="GtrA_DPMS_TM"/>
    <property type="match status" value="1"/>
</dbReference>
<dbReference type="GO" id="GO:0016020">
    <property type="term" value="C:membrane"/>
    <property type="evidence" value="ECO:0007669"/>
    <property type="project" value="UniProtKB-SubCell"/>
</dbReference>
<feature type="transmembrane region" description="Helical" evidence="5">
    <location>
        <begin position="101"/>
        <end position="123"/>
    </location>
</feature>
<accession>A0A857MJZ6</accession>
<sequence>MTLYYQIYPSTLLYWISMAHTKRKKTPVKNIIEFIKLQLAGNILFVGTLLGVAVADHILYVDPFWGMVGGSLIAHILFFLVNKNWIFHTSSKRGYGEVARFIVFMSFNFFLNIFLVSLLTQLILIQMPSVEGFEYYLGVVSAAVFFAIWSYIGLKFWVFAPTKRHAAVSRHHGLTYERKRGRA</sequence>
<proteinExistence type="predicted"/>
<name>A0A857MJZ6_9BACT</name>
<evidence type="ECO:0000256" key="3">
    <source>
        <dbReference type="ARBA" id="ARBA00022989"/>
    </source>
</evidence>
<feature type="domain" description="GtrA/DPMS transmembrane" evidence="6">
    <location>
        <begin position="50"/>
        <end position="159"/>
    </location>
</feature>
<keyword evidence="4 5" id="KW-0472">Membrane</keyword>
<evidence type="ECO:0000256" key="2">
    <source>
        <dbReference type="ARBA" id="ARBA00022692"/>
    </source>
</evidence>
<dbReference type="Proteomes" id="UP001059824">
    <property type="component" value="Chromosome"/>
</dbReference>
<evidence type="ECO:0000256" key="4">
    <source>
        <dbReference type="ARBA" id="ARBA00023136"/>
    </source>
</evidence>
<dbReference type="InterPro" id="IPR007267">
    <property type="entry name" value="GtrA_DPMS_TM"/>
</dbReference>
<dbReference type="AlphaFoldDB" id="A0A857MJZ6"/>
<keyword evidence="3 5" id="KW-1133">Transmembrane helix</keyword>
<comment type="subcellular location">
    <subcellularLocation>
        <location evidence="1">Membrane</location>
        <topology evidence="1">Multi-pass membrane protein</topology>
    </subcellularLocation>
</comment>